<keyword evidence="3" id="KW-1185">Reference proteome</keyword>
<reference evidence="2 3" key="1">
    <citation type="journal article" date="2015" name="Stand. Genomic Sci.">
        <title>Genomic Encyclopedia of Bacterial and Archaeal Type Strains, Phase III: the genomes of soil and plant-associated and newly described type strains.</title>
        <authorList>
            <person name="Whitman W.B."/>
            <person name="Woyke T."/>
            <person name="Klenk H.P."/>
            <person name="Zhou Y."/>
            <person name="Lilburn T.G."/>
            <person name="Beck B.J."/>
            <person name="De Vos P."/>
            <person name="Vandamme P."/>
            <person name="Eisen J.A."/>
            <person name="Garrity G."/>
            <person name="Hugenholtz P."/>
            <person name="Kyrpides N.C."/>
        </authorList>
    </citation>
    <scope>NUCLEOTIDE SEQUENCE [LARGE SCALE GENOMIC DNA]</scope>
    <source>
        <strain evidence="2 3">CGMCC 1.7270</strain>
    </source>
</reference>
<dbReference type="InterPro" id="IPR040788">
    <property type="entry name" value="HEPN_MAE_28990"/>
</dbReference>
<evidence type="ECO:0000259" key="1">
    <source>
        <dbReference type="Pfam" id="PF18737"/>
    </source>
</evidence>
<dbReference type="OrthoDB" id="571721at2"/>
<gene>
    <name evidence="2" type="ORF">IP98_02797</name>
</gene>
<evidence type="ECO:0000313" key="2">
    <source>
        <dbReference type="EMBL" id="TWI08377.1"/>
    </source>
</evidence>
<dbReference type="AlphaFoldDB" id="A0A562LL82"/>
<evidence type="ECO:0000313" key="3">
    <source>
        <dbReference type="Proteomes" id="UP000319848"/>
    </source>
</evidence>
<protein>
    <recommendedName>
        <fullName evidence="1">MAE-28990/MAE-18760-like HEPN domain-containing protein</fullName>
    </recommendedName>
</protein>
<name>A0A562LL82_9FLAO</name>
<dbReference type="Proteomes" id="UP000319848">
    <property type="component" value="Unassembled WGS sequence"/>
</dbReference>
<dbReference type="Pfam" id="PF18737">
    <property type="entry name" value="HEPN_MAE_28990"/>
    <property type="match status" value="1"/>
</dbReference>
<accession>A0A562LL82</accession>
<dbReference type="EMBL" id="VLKQ01000015">
    <property type="protein sequence ID" value="TWI08377.1"/>
    <property type="molecule type" value="Genomic_DNA"/>
</dbReference>
<organism evidence="2 3">
    <name type="scientific">Flavobacterium cauense R2A-7</name>
    <dbReference type="NCBI Taxonomy" id="1341154"/>
    <lineage>
        <taxon>Bacteria</taxon>
        <taxon>Pseudomonadati</taxon>
        <taxon>Bacteroidota</taxon>
        <taxon>Flavobacteriia</taxon>
        <taxon>Flavobacteriales</taxon>
        <taxon>Flavobacteriaceae</taxon>
        <taxon>Flavobacterium</taxon>
    </lineage>
</organism>
<dbReference type="RefSeq" id="WP_035117225.1">
    <property type="nucleotide sequence ID" value="NZ_AVBI01000010.1"/>
</dbReference>
<sequence>MNTIKNEFDEKYAHINLYFDMLDKLINKAAKLQDNTGDIHEVNHDLIKVLKANVFLLLYNLLESTVRKSTEHIHISLSTDTLQYKDFQKEVQKIWIEFKYNNLKDQGSSQILDVFENISTDLINVGYDDYINKRKANDMSGNVDAKSVRELSTKYGFSNNSRVKGGSLVIIKNRRNNLAHGNITFAECGKDYTYSELIKFKKEVYLFLKEFLNNVEKFTSIKSYKK</sequence>
<proteinExistence type="predicted"/>
<feature type="domain" description="MAE-28990/MAE-18760-like HEPN" evidence="1">
    <location>
        <begin position="3"/>
        <end position="224"/>
    </location>
</feature>
<comment type="caution">
    <text evidence="2">The sequence shown here is derived from an EMBL/GenBank/DDBJ whole genome shotgun (WGS) entry which is preliminary data.</text>
</comment>